<feature type="transmembrane region" description="Helical" evidence="5">
    <location>
        <begin position="264"/>
        <end position="284"/>
    </location>
</feature>
<dbReference type="InterPro" id="IPR017452">
    <property type="entry name" value="GPCR_Rhodpsn_7TM"/>
</dbReference>
<reference evidence="8" key="1">
    <citation type="submission" date="2025-08" db="UniProtKB">
        <authorList>
            <consortium name="RefSeq"/>
        </authorList>
    </citation>
    <scope>IDENTIFICATION</scope>
</reference>
<feature type="transmembrane region" description="Helical" evidence="5">
    <location>
        <begin position="22"/>
        <end position="43"/>
    </location>
</feature>
<evidence type="ECO:0000256" key="4">
    <source>
        <dbReference type="ARBA" id="ARBA00023136"/>
    </source>
</evidence>
<keyword evidence="4 5" id="KW-0472">Membrane</keyword>
<feature type="transmembrane region" description="Helical" evidence="5">
    <location>
        <begin position="190"/>
        <end position="207"/>
    </location>
</feature>
<accession>A0A6P3WB69</accession>
<organism evidence="7 8">
    <name type="scientific">Clupea harengus</name>
    <name type="common">Atlantic herring</name>
    <dbReference type="NCBI Taxonomy" id="7950"/>
    <lineage>
        <taxon>Eukaryota</taxon>
        <taxon>Metazoa</taxon>
        <taxon>Chordata</taxon>
        <taxon>Craniata</taxon>
        <taxon>Vertebrata</taxon>
        <taxon>Euteleostomi</taxon>
        <taxon>Actinopterygii</taxon>
        <taxon>Neopterygii</taxon>
        <taxon>Teleostei</taxon>
        <taxon>Clupei</taxon>
        <taxon>Clupeiformes</taxon>
        <taxon>Clupeoidei</taxon>
        <taxon>Clupeidae</taxon>
        <taxon>Clupea</taxon>
    </lineage>
</organism>
<dbReference type="InterPro" id="IPR000276">
    <property type="entry name" value="GPCR_Rhodpsn"/>
</dbReference>
<evidence type="ECO:0000313" key="8">
    <source>
        <dbReference type="RefSeq" id="XP_012694062.2"/>
    </source>
</evidence>
<dbReference type="Pfam" id="PF00001">
    <property type="entry name" value="7tm_1"/>
    <property type="match status" value="1"/>
</dbReference>
<protein>
    <submittedName>
        <fullName evidence="8">Odorant receptor 131-2-like</fullName>
    </submittedName>
</protein>
<dbReference type="CDD" id="cd00637">
    <property type="entry name" value="7tm_classA_rhodopsin-like"/>
    <property type="match status" value="1"/>
</dbReference>
<feature type="transmembrane region" description="Helical" evidence="5">
    <location>
        <begin position="228"/>
        <end position="244"/>
    </location>
</feature>
<dbReference type="KEGG" id="char:105909938"/>
<evidence type="ECO:0000256" key="5">
    <source>
        <dbReference type="SAM" id="Phobius"/>
    </source>
</evidence>
<gene>
    <name evidence="8" type="primary">LOC105909938</name>
</gene>
<dbReference type="PANTHER" id="PTHR26451:SF974">
    <property type="entry name" value="ODORANT RECEPTOR"/>
    <property type="match status" value="1"/>
</dbReference>
<dbReference type="GeneID" id="105909938"/>
<evidence type="ECO:0000313" key="7">
    <source>
        <dbReference type="Proteomes" id="UP000515152"/>
    </source>
</evidence>
<feature type="domain" description="G-protein coupled receptors family 1 profile" evidence="6">
    <location>
        <begin position="34"/>
        <end position="282"/>
    </location>
</feature>
<dbReference type="FunFam" id="1.20.1070.10:FF:000096">
    <property type="entry name" value="Odorant receptor 131-2"/>
    <property type="match status" value="1"/>
</dbReference>
<sequence length="316" mass="36572">MNSTSPQFLVRDTFTTAFVKNLIVVLLLVILNYINGSLVATFLRNQVFYEDPRYILFIHMVINDAVQLTVTITLFVLSYIFYTINVSFCCFFILVAVFTTRNTPVNLAGMAIERYIAICDPLRHAQICTVHRTYVLIGLIWLVCVVPAITDLFVTLATEPVSFFHAAVFCIRPNIFKDPVLLYKRQAFDALYFSLVFFTLVYTYLRILFAARAMSSDIRSAQRARNTILLHGAQLLMCMLSYISPSVDLLMTRVFPSKILEIRYANYLIVYIFPRFLSPIIYGVRDKKFRKYLKRYFVCKQCSSEVQHEGEEDKMA</sequence>
<dbReference type="Gene3D" id="1.20.1070.10">
    <property type="entry name" value="Rhodopsin 7-helix transmembrane proteins"/>
    <property type="match status" value="1"/>
</dbReference>
<dbReference type="GO" id="GO:0004930">
    <property type="term" value="F:G protein-coupled receptor activity"/>
    <property type="evidence" value="ECO:0007669"/>
    <property type="project" value="InterPro"/>
</dbReference>
<dbReference type="GO" id="GO:0004984">
    <property type="term" value="F:olfactory receptor activity"/>
    <property type="evidence" value="ECO:0007669"/>
    <property type="project" value="TreeGrafter"/>
</dbReference>
<dbReference type="PROSITE" id="PS50262">
    <property type="entry name" value="G_PROTEIN_RECEP_F1_2"/>
    <property type="match status" value="1"/>
</dbReference>
<keyword evidence="7" id="KW-1185">Reference proteome</keyword>
<dbReference type="InterPro" id="IPR052921">
    <property type="entry name" value="GPCR1_Superfamily_Member"/>
</dbReference>
<comment type="subcellular location">
    <subcellularLocation>
        <location evidence="1">Membrane</location>
    </subcellularLocation>
</comment>
<dbReference type="RefSeq" id="XP_012694062.2">
    <property type="nucleotide sequence ID" value="XM_012838608.2"/>
</dbReference>
<evidence type="ECO:0000259" key="6">
    <source>
        <dbReference type="PROSITE" id="PS50262"/>
    </source>
</evidence>
<evidence type="ECO:0000256" key="2">
    <source>
        <dbReference type="ARBA" id="ARBA00022692"/>
    </source>
</evidence>
<keyword evidence="2 5" id="KW-0812">Transmembrane</keyword>
<proteinExistence type="predicted"/>
<evidence type="ECO:0000256" key="1">
    <source>
        <dbReference type="ARBA" id="ARBA00004370"/>
    </source>
</evidence>
<feature type="transmembrane region" description="Helical" evidence="5">
    <location>
        <begin position="80"/>
        <end position="100"/>
    </location>
</feature>
<dbReference type="Proteomes" id="UP000515152">
    <property type="component" value="Chromosome 5"/>
</dbReference>
<dbReference type="PANTHER" id="PTHR26451">
    <property type="entry name" value="G_PROTEIN_RECEP_F1_2 DOMAIN-CONTAINING PROTEIN"/>
    <property type="match status" value="1"/>
</dbReference>
<dbReference type="GO" id="GO:0005549">
    <property type="term" value="F:odorant binding"/>
    <property type="evidence" value="ECO:0007669"/>
    <property type="project" value="TreeGrafter"/>
</dbReference>
<dbReference type="SUPFAM" id="SSF81321">
    <property type="entry name" value="Family A G protein-coupled receptor-like"/>
    <property type="match status" value="1"/>
</dbReference>
<keyword evidence="3 5" id="KW-1133">Transmembrane helix</keyword>
<feature type="transmembrane region" description="Helical" evidence="5">
    <location>
        <begin position="133"/>
        <end position="154"/>
    </location>
</feature>
<dbReference type="GO" id="GO:0016020">
    <property type="term" value="C:membrane"/>
    <property type="evidence" value="ECO:0007669"/>
    <property type="project" value="UniProtKB-SubCell"/>
</dbReference>
<dbReference type="AlphaFoldDB" id="A0A6P3WB69"/>
<name>A0A6P3WB69_CLUHA</name>
<evidence type="ECO:0000256" key="3">
    <source>
        <dbReference type="ARBA" id="ARBA00022989"/>
    </source>
</evidence>
<dbReference type="OrthoDB" id="6359945at2759"/>